<accession>A0AA36H4C3</accession>
<reference evidence="1" key="1">
    <citation type="submission" date="2023-07" db="EMBL/GenBank/DDBJ databases">
        <authorList>
            <consortium name="CYATHOMIX"/>
        </authorList>
    </citation>
    <scope>NUCLEOTIDE SEQUENCE</scope>
    <source>
        <strain evidence="1">N/A</strain>
    </source>
</reference>
<dbReference type="AlphaFoldDB" id="A0AA36H4C3"/>
<proteinExistence type="predicted"/>
<name>A0AA36H4C3_CYLNA</name>
<evidence type="ECO:0000313" key="1">
    <source>
        <dbReference type="EMBL" id="CAJ0603850.1"/>
    </source>
</evidence>
<keyword evidence="2" id="KW-1185">Reference proteome</keyword>
<evidence type="ECO:0000313" key="2">
    <source>
        <dbReference type="Proteomes" id="UP001176961"/>
    </source>
</evidence>
<comment type="caution">
    <text evidence="1">The sequence shown here is derived from an EMBL/GenBank/DDBJ whole genome shotgun (WGS) entry which is preliminary data.</text>
</comment>
<gene>
    <name evidence="1" type="ORF">CYNAS_LOCUS15833</name>
</gene>
<sequence length="300" mass="34639">MLFVCTTFSLDDDCINTVKSISFIHNDGIVTLASGGKRKTFNHFNTQIKDLRHMDKKDVDPPRLLFNFFKSDQSFPKRCKRKCKQKKRRKAFQKRCTDYQGYVDLSEALDDELCASVEEFSVEEHKSVPYDNVSQGVANLYSEVSDSKSAQYKGCPRDYCRCEDGPDFAKARDHLSDSDYIWPSRSMKTYMHLSALDVNITECKICGDDVLPQTVELRPVINKNVAEVLYLIENCTAWIHVAKPPEWKYLNSTVSNLDKILQLIEQRIPSAKDDFEKQVTKFEEETKHIIALIRKNLIRA</sequence>
<dbReference type="EMBL" id="CATQJL010000305">
    <property type="protein sequence ID" value="CAJ0603850.1"/>
    <property type="molecule type" value="Genomic_DNA"/>
</dbReference>
<protein>
    <submittedName>
        <fullName evidence="1">Uncharacterized protein</fullName>
    </submittedName>
</protein>
<organism evidence="1 2">
    <name type="scientific">Cylicocyclus nassatus</name>
    <name type="common">Nematode worm</name>
    <dbReference type="NCBI Taxonomy" id="53992"/>
    <lineage>
        <taxon>Eukaryota</taxon>
        <taxon>Metazoa</taxon>
        <taxon>Ecdysozoa</taxon>
        <taxon>Nematoda</taxon>
        <taxon>Chromadorea</taxon>
        <taxon>Rhabditida</taxon>
        <taxon>Rhabditina</taxon>
        <taxon>Rhabditomorpha</taxon>
        <taxon>Strongyloidea</taxon>
        <taxon>Strongylidae</taxon>
        <taxon>Cylicocyclus</taxon>
    </lineage>
</organism>
<dbReference type="Proteomes" id="UP001176961">
    <property type="component" value="Unassembled WGS sequence"/>
</dbReference>